<accession>B6QMJ3</accession>
<reference evidence="3" key="1">
    <citation type="journal article" date="2015" name="Genome Announc.">
        <title>Genome sequence of the AIDS-associated pathogen Penicillium marneffei (ATCC18224) and its near taxonomic relative Talaromyces stipitatus (ATCC10500).</title>
        <authorList>
            <person name="Nierman W.C."/>
            <person name="Fedorova-Abrams N.D."/>
            <person name="Andrianopoulos A."/>
        </authorList>
    </citation>
    <scope>NUCLEOTIDE SEQUENCE [LARGE SCALE GENOMIC DNA]</scope>
    <source>
        <strain evidence="3">ATCC 18224 / CBS 334.59 / QM 7333</strain>
    </source>
</reference>
<dbReference type="Gene3D" id="3.60.60.10">
    <property type="entry name" value="Penicillin V Acylase, Chain A"/>
    <property type="match status" value="2"/>
</dbReference>
<dbReference type="PANTHER" id="PTHR34180">
    <property type="entry name" value="PEPTIDASE C45"/>
    <property type="match status" value="1"/>
</dbReference>
<dbReference type="STRING" id="441960.B6QMJ3"/>
<feature type="domain" description="Peptidase C45 hydrolase" evidence="1">
    <location>
        <begin position="152"/>
        <end position="280"/>
    </location>
</feature>
<dbReference type="GO" id="GO:0016746">
    <property type="term" value="F:acyltransferase activity"/>
    <property type="evidence" value="ECO:0007669"/>
    <property type="project" value="UniProtKB-KW"/>
</dbReference>
<keyword evidence="3" id="KW-1185">Reference proteome</keyword>
<keyword evidence="2" id="KW-0012">Acyltransferase</keyword>
<dbReference type="PANTHER" id="PTHR34180:SF1">
    <property type="entry name" value="BETA-ALANYL-DOPAMINE_CARCININE HYDROLASE"/>
    <property type="match status" value="1"/>
</dbReference>
<dbReference type="Pfam" id="PF03417">
    <property type="entry name" value="AAT"/>
    <property type="match status" value="1"/>
</dbReference>
<name>B6QMJ3_TALMQ</name>
<dbReference type="EMBL" id="DS995903">
    <property type="protein sequence ID" value="EEA22281.1"/>
    <property type="molecule type" value="Genomic_DNA"/>
</dbReference>
<protein>
    <submittedName>
        <fullName evidence="2">Acyl-CoA:6-aminopenicillanic-acid-acyltransferase, putative</fullName>
    </submittedName>
</protein>
<evidence type="ECO:0000313" key="2">
    <source>
        <dbReference type="EMBL" id="EEA22281.1"/>
    </source>
</evidence>
<dbReference type="AlphaFoldDB" id="B6QMJ3"/>
<keyword evidence="2" id="KW-0808">Transferase</keyword>
<dbReference type="VEuPathDB" id="FungiDB:PMAA_060610"/>
<evidence type="ECO:0000259" key="1">
    <source>
        <dbReference type="Pfam" id="PF03417"/>
    </source>
</evidence>
<dbReference type="Proteomes" id="UP000001294">
    <property type="component" value="Unassembled WGS sequence"/>
</dbReference>
<dbReference type="PhylomeDB" id="B6QMJ3"/>
<dbReference type="MEROPS" id="C45.001"/>
<proteinExistence type="predicted"/>
<gene>
    <name evidence="2" type="ORF">PMAA_060610</name>
</gene>
<evidence type="ECO:0000313" key="3">
    <source>
        <dbReference type="Proteomes" id="UP000001294"/>
    </source>
</evidence>
<dbReference type="InterPro" id="IPR005079">
    <property type="entry name" value="Peptidase_C45_hydrolase"/>
</dbReference>
<organism evidence="2 3">
    <name type="scientific">Talaromyces marneffei (strain ATCC 18224 / CBS 334.59 / QM 7333)</name>
    <name type="common">Penicillium marneffei</name>
    <dbReference type="NCBI Taxonomy" id="441960"/>
    <lineage>
        <taxon>Eukaryota</taxon>
        <taxon>Fungi</taxon>
        <taxon>Dikarya</taxon>
        <taxon>Ascomycota</taxon>
        <taxon>Pezizomycotina</taxon>
        <taxon>Eurotiomycetes</taxon>
        <taxon>Eurotiomycetidae</taxon>
        <taxon>Eurotiales</taxon>
        <taxon>Trichocomaceae</taxon>
        <taxon>Talaromyces</taxon>
        <taxon>Talaromyces sect. Talaromyces</taxon>
    </lineage>
</organism>
<dbReference type="InterPro" id="IPR047801">
    <property type="entry name" value="Peptidase_C45"/>
</dbReference>
<sequence length="287" mass="32482">MANIFAIDQQTTWHSGERENYSLHRFLYRNVSAALPSSLAAVVQPFGEKIKKTWPDLPEEMQGKRGRTKRETCQLSGWLDDKESRTARHSKDNNAFLGQNWDISGQSVPSVWQEKQKQNLILLKITQANKLTIRIMTEAGIIGKIRYNHAGMLEKRGGASSSHMLVADKNEAFGVESSSTTMIRDELFIHSNLFLLTHLGVVDTKWLGDSPLRVDRMRELSENLSHVPAWDTISKVFEDEKNSPASICRHEIGSSTVGTLFNIVMDLKQTRVVVRKGKPSQVEEMTF</sequence>
<dbReference type="OrthoDB" id="189997at2759"/>
<dbReference type="HOGENOM" id="CLU_037787_1_0_1"/>